<keyword evidence="17" id="KW-1185">Reference proteome</keyword>
<dbReference type="InterPro" id="IPR014729">
    <property type="entry name" value="Rossmann-like_a/b/a_fold"/>
</dbReference>
<comment type="catalytic activity">
    <reaction evidence="10">
        <text>tRNA(Glu) + L-glutamate + ATP = L-glutamyl-tRNA(Gln) + AMP + diphosphate</text>
        <dbReference type="Rhea" id="RHEA:51156"/>
        <dbReference type="Rhea" id="RHEA-COMP:9663"/>
        <dbReference type="Rhea" id="RHEA-COMP:9684"/>
        <dbReference type="ChEBI" id="CHEBI:29985"/>
        <dbReference type="ChEBI" id="CHEBI:30616"/>
        <dbReference type="ChEBI" id="CHEBI:33019"/>
        <dbReference type="ChEBI" id="CHEBI:78442"/>
        <dbReference type="ChEBI" id="CHEBI:78520"/>
        <dbReference type="ChEBI" id="CHEBI:456215"/>
    </reaction>
</comment>
<keyword evidence="8 12" id="KW-0648">Protein biosynthesis</keyword>
<accession>A0A6L4WVZ5</accession>
<dbReference type="InterPro" id="IPR033910">
    <property type="entry name" value="GluRS_core"/>
</dbReference>
<evidence type="ECO:0000259" key="14">
    <source>
        <dbReference type="Pfam" id="PF19269"/>
    </source>
</evidence>
<evidence type="ECO:0000256" key="9">
    <source>
        <dbReference type="ARBA" id="ARBA00023146"/>
    </source>
</evidence>
<comment type="function">
    <text evidence="12">Catalyzes the attachment of glutamate to tRNA(Glu) in a two-step reaction: glutamate is first activated by ATP to form Glu-AMP and then transferred to the acceptor end of tRNA(Glu).</text>
</comment>
<keyword evidence="7 12" id="KW-0067">ATP-binding</keyword>
<comment type="similarity">
    <text evidence="2 12">Belongs to the class-I aminoacyl-tRNA synthetase family. Glutamate--tRNA ligase type 1 subfamily.</text>
</comment>
<dbReference type="CDD" id="cd00808">
    <property type="entry name" value="GluRS_core"/>
    <property type="match status" value="1"/>
</dbReference>
<keyword evidence="4 12" id="KW-0963">Cytoplasm</keyword>
<dbReference type="EC" id="6.1.1.17" evidence="12"/>
<dbReference type="SUPFAM" id="SSF52374">
    <property type="entry name" value="Nucleotidylyl transferase"/>
    <property type="match status" value="1"/>
</dbReference>
<evidence type="ECO:0000256" key="10">
    <source>
        <dbReference type="ARBA" id="ARBA00050184"/>
    </source>
</evidence>
<evidence type="ECO:0000256" key="8">
    <source>
        <dbReference type="ARBA" id="ARBA00022917"/>
    </source>
</evidence>
<evidence type="ECO:0000313" key="16">
    <source>
        <dbReference type="EMBL" id="KAB7892110.1"/>
    </source>
</evidence>
<dbReference type="NCBIfam" id="TIGR00464">
    <property type="entry name" value="gltX_bact"/>
    <property type="match status" value="1"/>
</dbReference>
<comment type="function">
    <text evidence="11">Aminoacylates tRNA(Gln) with glutamate. Does not aminoacylate tRNA(Glu).</text>
</comment>
<comment type="subcellular location">
    <subcellularLocation>
        <location evidence="1 12">Cytoplasm</location>
    </subcellularLocation>
</comment>
<dbReference type="SUPFAM" id="SSF48163">
    <property type="entry name" value="An anticodon-binding domain of class I aminoacyl-tRNA synthetases"/>
    <property type="match status" value="1"/>
</dbReference>
<keyword evidence="5 12" id="KW-0436">Ligase</keyword>
<keyword evidence="6 12" id="KW-0547">Nucleotide-binding</keyword>
<dbReference type="AlphaFoldDB" id="A0A6L4WVZ5"/>
<evidence type="ECO:0000256" key="2">
    <source>
        <dbReference type="ARBA" id="ARBA00007894"/>
    </source>
</evidence>
<dbReference type="InterPro" id="IPR000924">
    <property type="entry name" value="Glu/Gln-tRNA-synth"/>
</dbReference>
<evidence type="ECO:0000256" key="12">
    <source>
        <dbReference type="HAMAP-Rule" id="MF_00022"/>
    </source>
</evidence>
<feature type="domain" description="Aminoacyl-tRNA synthetase class I anticodon-binding" evidence="14">
    <location>
        <begin position="326"/>
        <end position="467"/>
    </location>
</feature>
<dbReference type="EMBL" id="WFKK01000015">
    <property type="protein sequence ID" value="KAB7889265.1"/>
    <property type="molecule type" value="Genomic_DNA"/>
</dbReference>
<dbReference type="Proteomes" id="UP000461010">
    <property type="component" value="Unassembled WGS sequence"/>
</dbReference>
<dbReference type="HAMAP" id="MF_00022">
    <property type="entry name" value="Glu_tRNA_synth_type1"/>
    <property type="match status" value="1"/>
</dbReference>
<dbReference type="EMBL" id="WFKJ01000008">
    <property type="protein sequence ID" value="KAB7892110.1"/>
    <property type="molecule type" value="Genomic_DNA"/>
</dbReference>
<evidence type="ECO:0000256" key="3">
    <source>
        <dbReference type="ARBA" id="ARBA00011245"/>
    </source>
</evidence>
<evidence type="ECO:0000256" key="11">
    <source>
        <dbReference type="ARBA" id="ARBA00054667"/>
    </source>
</evidence>
<dbReference type="PANTHER" id="PTHR43311:SF2">
    <property type="entry name" value="GLUTAMATE--TRNA LIGASE, MITOCHONDRIAL-RELATED"/>
    <property type="match status" value="1"/>
</dbReference>
<dbReference type="Pfam" id="PF19269">
    <property type="entry name" value="Anticodon_2"/>
    <property type="match status" value="1"/>
</dbReference>
<dbReference type="PANTHER" id="PTHR43311">
    <property type="entry name" value="GLUTAMATE--TRNA LIGASE"/>
    <property type="match status" value="1"/>
</dbReference>
<feature type="short sequence motif" description="'KMSKS' region" evidence="12">
    <location>
        <begin position="245"/>
        <end position="249"/>
    </location>
</feature>
<gene>
    <name evidence="12" type="primary">gltX</name>
    <name evidence="16" type="ORF">GBG18_04100</name>
    <name evidence="15" type="ORF">GBG19_06405</name>
</gene>
<comment type="caution">
    <text evidence="12">Lacks conserved residue(s) required for the propagation of feature annotation.</text>
</comment>
<feature type="binding site" evidence="12">
    <location>
        <position position="248"/>
    </location>
    <ligand>
        <name>ATP</name>
        <dbReference type="ChEBI" id="CHEBI:30616"/>
    </ligand>
</feature>
<evidence type="ECO:0000313" key="17">
    <source>
        <dbReference type="Proteomes" id="UP000461010"/>
    </source>
</evidence>
<comment type="catalytic activity">
    <reaction evidence="12">
        <text>tRNA(Glu) + L-glutamate + ATP = L-glutamyl-tRNA(Glu) + AMP + diphosphate</text>
        <dbReference type="Rhea" id="RHEA:23540"/>
        <dbReference type="Rhea" id="RHEA-COMP:9663"/>
        <dbReference type="Rhea" id="RHEA-COMP:9680"/>
        <dbReference type="ChEBI" id="CHEBI:29985"/>
        <dbReference type="ChEBI" id="CHEBI:30616"/>
        <dbReference type="ChEBI" id="CHEBI:33019"/>
        <dbReference type="ChEBI" id="CHEBI:78442"/>
        <dbReference type="ChEBI" id="CHEBI:78520"/>
        <dbReference type="ChEBI" id="CHEBI:456215"/>
        <dbReference type="EC" id="6.1.1.17"/>
    </reaction>
</comment>
<comment type="subunit">
    <text evidence="3 12">Monomer.</text>
</comment>
<dbReference type="PRINTS" id="PR00987">
    <property type="entry name" value="TRNASYNTHGLU"/>
</dbReference>
<evidence type="ECO:0000313" key="18">
    <source>
        <dbReference type="Proteomes" id="UP000472839"/>
    </source>
</evidence>
<dbReference type="GO" id="GO:0005829">
    <property type="term" value="C:cytosol"/>
    <property type="evidence" value="ECO:0007669"/>
    <property type="project" value="TreeGrafter"/>
</dbReference>
<organism evidence="15 18">
    <name type="scientific">Poseidonibacter ostreae</name>
    <dbReference type="NCBI Taxonomy" id="2654171"/>
    <lineage>
        <taxon>Bacteria</taxon>
        <taxon>Pseudomonadati</taxon>
        <taxon>Campylobacterota</taxon>
        <taxon>Epsilonproteobacteria</taxon>
        <taxon>Campylobacterales</taxon>
        <taxon>Arcobacteraceae</taxon>
        <taxon>Poseidonibacter</taxon>
    </lineage>
</organism>
<dbReference type="InterPro" id="IPR049940">
    <property type="entry name" value="GluQ/Sye"/>
</dbReference>
<dbReference type="InterPro" id="IPR020058">
    <property type="entry name" value="Glu/Gln-tRNA-synth_Ib_cat-dom"/>
</dbReference>
<evidence type="ECO:0000259" key="13">
    <source>
        <dbReference type="Pfam" id="PF00749"/>
    </source>
</evidence>
<evidence type="ECO:0000256" key="5">
    <source>
        <dbReference type="ARBA" id="ARBA00022598"/>
    </source>
</evidence>
<evidence type="ECO:0000256" key="1">
    <source>
        <dbReference type="ARBA" id="ARBA00004496"/>
    </source>
</evidence>
<dbReference type="InterPro" id="IPR004527">
    <property type="entry name" value="Glu-tRNA-ligase_bac/mito"/>
</dbReference>
<protein>
    <recommendedName>
        <fullName evidence="12">Glutamate--tRNA ligase</fullName>
        <ecNumber evidence="12">6.1.1.17</ecNumber>
    </recommendedName>
    <alternativeName>
        <fullName evidence="12">Glutamyl-tRNA synthetase</fullName>
        <shortName evidence="12">GluRS</shortName>
    </alternativeName>
</protein>
<dbReference type="GO" id="GO:0004818">
    <property type="term" value="F:glutamate-tRNA ligase activity"/>
    <property type="evidence" value="ECO:0007669"/>
    <property type="project" value="UniProtKB-UniRule"/>
</dbReference>
<sequence length="474" mass="53768">MSITSGAITRFAPSPTGYLHIGGLRTALYSYLWAKKTKGEFKLRIEDTDNARNNEDAVRAILEAFDWVGMPSDCEIEYQSKRVDIYKKYINQLLEEGKAYKCYMSRDELDALRASQEAAKENPRYDGTWRPEDGKVLPEIPADIEPVIRIKAPKEGAITFEDGVKGSMKFDANQVDDFVIARANGMPIYNFVVAIDDHLMGMTDVLRGDDHLTNTPKQIVIYNALGFDVPKFYHMPMINNPQGKKLSKRDGAMDVMQYKADGYLPEALLNFLVRLGWSNGDQEVFSMDEMLELFDPNNINKSASSYNAEKLLWLNSEYIKAVSNDRLVEELKAFDLDLHDYSKKMEILDLSKQRAQTLLELKTAVNTILEVPTSYEAKGSKKFVKEGTIEMLNKYLALLEENKDELYSVENVEAITKPFIESNGLKFPQLFQPIRIALTGGTQAPSVYDIISVLGFDETKSRLNTAIEKNFNKE</sequence>
<dbReference type="InterPro" id="IPR008925">
    <property type="entry name" value="aa_tRNA-synth_I_cd-bd_sf"/>
</dbReference>
<dbReference type="GO" id="GO:0006424">
    <property type="term" value="P:glutamyl-tRNA aminoacylation"/>
    <property type="evidence" value="ECO:0007669"/>
    <property type="project" value="UniProtKB-UniRule"/>
</dbReference>
<name>A0A6L4WVZ5_9BACT</name>
<keyword evidence="9 12" id="KW-0030">Aminoacyl-tRNA synthetase</keyword>
<dbReference type="GO" id="GO:0000049">
    <property type="term" value="F:tRNA binding"/>
    <property type="evidence" value="ECO:0007669"/>
    <property type="project" value="InterPro"/>
</dbReference>
<dbReference type="GO" id="GO:0008270">
    <property type="term" value="F:zinc ion binding"/>
    <property type="evidence" value="ECO:0007669"/>
    <property type="project" value="InterPro"/>
</dbReference>
<dbReference type="InterPro" id="IPR001412">
    <property type="entry name" value="aa-tRNA-synth_I_CS"/>
</dbReference>
<evidence type="ECO:0000256" key="6">
    <source>
        <dbReference type="ARBA" id="ARBA00022741"/>
    </source>
</evidence>
<evidence type="ECO:0000256" key="4">
    <source>
        <dbReference type="ARBA" id="ARBA00022490"/>
    </source>
</evidence>
<dbReference type="RefSeq" id="WP_152188656.1">
    <property type="nucleotide sequence ID" value="NZ_WFKI01000003.1"/>
</dbReference>
<feature type="short sequence motif" description="'HIGH' region" evidence="12">
    <location>
        <begin position="13"/>
        <end position="23"/>
    </location>
</feature>
<dbReference type="Pfam" id="PF00749">
    <property type="entry name" value="tRNA-synt_1c"/>
    <property type="match status" value="1"/>
</dbReference>
<reference evidence="17 18" key="1">
    <citation type="submission" date="2019-10" db="EMBL/GenBank/DDBJ databases">
        <title>Poseidonibacter ostreae sp. nov., isolated from the gut of the Ostrea denselamellosa.</title>
        <authorList>
            <person name="Choi A."/>
        </authorList>
    </citation>
    <scope>NUCLEOTIDE SEQUENCE [LARGE SCALE GENOMIC DNA]</scope>
    <source>
        <strain evidence="15 18">SJOD-M-33</strain>
        <strain evidence="16 17">SJOD-M-5</strain>
    </source>
</reference>
<dbReference type="PROSITE" id="PS00178">
    <property type="entry name" value="AA_TRNA_LIGASE_I"/>
    <property type="match status" value="1"/>
</dbReference>
<evidence type="ECO:0000256" key="7">
    <source>
        <dbReference type="ARBA" id="ARBA00022840"/>
    </source>
</evidence>
<dbReference type="Gene3D" id="1.10.10.350">
    <property type="match status" value="1"/>
</dbReference>
<feature type="domain" description="Glutamyl/glutaminyl-tRNA synthetase class Ib catalytic" evidence="13">
    <location>
        <begin position="9"/>
        <end position="313"/>
    </location>
</feature>
<dbReference type="Proteomes" id="UP000472839">
    <property type="component" value="Unassembled WGS sequence"/>
</dbReference>
<dbReference type="Gene3D" id="3.40.50.620">
    <property type="entry name" value="HUPs"/>
    <property type="match status" value="1"/>
</dbReference>
<comment type="caution">
    <text evidence="15">The sequence shown here is derived from an EMBL/GenBank/DDBJ whole genome shotgun (WGS) entry which is preliminary data.</text>
</comment>
<dbReference type="InterPro" id="IPR020751">
    <property type="entry name" value="aa-tRNA-synth_I_codon-bd_sub2"/>
</dbReference>
<evidence type="ECO:0000313" key="15">
    <source>
        <dbReference type="EMBL" id="KAB7889265.1"/>
    </source>
</evidence>
<dbReference type="FunFam" id="3.40.50.620:FF:000007">
    <property type="entry name" value="Glutamate--tRNA ligase"/>
    <property type="match status" value="1"/>
</dbReference>
<dbReference type="InterPro" id="IPR045462">
    <property type="entry name" value="aa-tRNA-synth_I_cd-bd"/>
</dbReference>
<dbReference type="GO" id="GO:0005524">
    <property type="term" value="F:ATP binding"/>
    <property type="evidence" value="ECO:0007669"/>
    <property type="project" value="UniProtKB-UniRule"/>
</dbReference>
<proteinExistence type="inferred from homology"/>